<dbReference type="Proteomes" id="UP000292957">
    <property type="component" value="Unassembled WGS sequence"/>
</dbReference>
<evidence type="ECO:0000313" key="2">
    <source>
        <dbReference type="EMBL" id="TBU23012.1"/>
    </source>
</evidence>
<keyword evidence="1" id="KW-0472">Membrane</keyword>
<feature type="transmembrane region" description="Helical" evidence="1">
    <location>
        <begin position="25"/>
        <end position="50"/>
    </location>
</feature>
<sequence length="114" mass="12088">MAKNLMVIFRPALIAHPSHEMSRAVVHLAGVFTVIGLVVLFIAIVTNAVCRHCAKKLDRKISEAAADAYPVESVSVVCADAKSNPANAQLHMYGKNTSTVLVTNEMTVNGAIGS</sequence>
<evidence type="ECO:0000256" key="1">
    <source>
        <dbReference type="SAM" id="Phobius"/>
    </source>
</evidence>
<dbReference type="EMBL" id="ML143518">
    <property type="protein sequence ID" value="TBU23012.1"/>
    <property type="molecule type" value="Genomic_DNA"/>
</dbReference>
<accession>A0A4Q9MAT8</accession>
<keyword evidence="1" id="KW-1133">Transmembrane helix</keyword>
<protein>
    <submittedName>
        <fullName evidence="2">Uncharacterized protein</fullName>
    </submittedName>
</protein>
<gene>
    <name evidence="2" type="ORF">BD311DRAFT_811039</name>
</gene>
<dbReference type="AlphaFoldDB" id="A0A4Q9MAT8"/>
<proteinExistence type="predicted"/>
<name>A0A4Q9MAT8_9APHY</name>
<reference evidence="2" key="1">
    <citation type="submission" date="2019-01" db="EMBL/GenBank/DDBJ databases">
        <title>Draft genome sequences of three monokaryotic isolates of the white-rot basidiomycete fungus Dichomitus squalens.</title>
        <authorList>
            <consortium name="DOE Joint Genome Institute"/>
            <person name="Lopez S.C."/>
            <person name="Andreopoulos B."/>
            <person name="Pangilinan J."/>
            <person name="Lipzen A."/>
            <person name="Riley R."/>
            <person name="Ahrendt S."/>
            <person name="Ng V."/>
            <person name="Barry K."/>
            <person name="Daum C."/>
            <person name="Grigoriev I.V."/>
            <person name="Hilden K.S."/>
            <person name="Makela M.R."/>
            <person name="de Vries R.P."/>
        </authorList>
    </citation>
    <scope>NUCLEOTIDE SEQUENCE [LARGE SCALE GENOMIC DNA]</scope>
    <source>
        <strain evidence="2">OM18370.1</strain>
    </source>
</reference>
<keyword evidence="1" id="KW-0812">Transmembrane</keyword>
<organism evidence="2">
    <name type="scientific">Dichomitus squalens</name>
    <dbReference type="NCBI Taxonomy" id="114155"/>
    <lineage>
        <taxon>Eukaryota</taxon>
        <taxon>Fungi</taxon>
        <taxon>Dikarya</taxon>
        <taxon>Basidiomycota</taxon>
        <taxon>Agaricomycotina</taxon>
        <taxon>Agaricomycetes</taxon>
        <taxon>Polyporales</taxon>
        <taxon>Polyporaceae</taxon>
        <taxon>Dichomitus</taxon>
    </lineage>
</organism>